<dbReference type="EMBL" id="JAAAUY010000061">
    <property type="protein sequence ID" value="KAF9336392.1"/>
    <property type="molecule type" value="Genomic_DNA"/>
</dbReference>
<dbReference type="PANTHER" id="PTHR32251">
    <property type="entry name" value="3-OXO-5-ALPHA-STEROID 4-DEHYDROGENASE"/>
    <property type="match status" value="1"/>
</dbReference>
<comment type="caution">
    <text evidence="2">The sequence shown here is derived from an EMBL/GenBank/DDBJ whole genome shotgun (WGS) entry which is preliminary data.</text>
</comment>
<keyword evidence="1" id="KW-0812">Transmembrane</keyword>
<evidence type="ECO:0000256" key="1">
    <source>
        <dbReference type="SAM" id="Phobius"/>
    </source>
</evidence>
<feature type="transmembrane region" description="Helical" evidence="1">
    <location>
        <begin position="113"/>
        <end position="132"/>
    </location>
</feature>
<organism evidence="2 3">
    <name type="scientific">Podila minutissima</name>
    <dbReference type="NCBI Taxonomy" id="64525"/>
    <lineage>
        <taxon>Eukaryota</taxon>
        <taxon>Fungi</taxon>
        <taxon>Fungi incertae sedis</taxon>
        <taxon>Mucoromycota</taxon>
        <taxon>Mortierellomycotina</taxon>
        <taxon>Mortierellomycetes</taxon>
        <taxon>Mortierellales</taxon>
        <taxon>Mortierellaceae</taxon>
        <taxon>Podila</taxon>
    </lineage>
</organism>
<evidence type="ECO:0008006" key="4">
    <source>
        <dbReference type="Google" id="ProtNLM"/>
    </source>
</evidence>
<dbReference type="Gene3D" id="1.20.120.1630">
    <property type="match status" value="1"/>
</dbReference>
<keyword evidence="1" id="KW-0472">Membrane</keyword>
<dbReference type="Pfam" id="PF06966">
    <property type="entry name" value="DUF1295"/>
    <property type="match status" value="1"/>
</dbReference>
<dbReference type="Proteomes" id="UP000696485">
    <property type="component" value="Unassembled WGS sequence"/>
</dbReference>
<protein>
    <recommendedName>
        <fullName evidence="4">Steroid 5-alpha reductase C-terminal domain-containing protein</fullName>
    </recommendedName>
</protein>
<keyword evidence="1" id="KW-1133">Transmembrane helix</keyword>
<feature type="transmembrane region" description="Helical" evidence="1">
    <location>
        <begin position="197"/>
        <end position="216"/>
    </location>
</feature>
<evidence type="ECO:0000313" key="2">
    <source>
        <dbReference type="EMBL" id="KAF9336392.1"/>
    </source>
</evidence>
<reference evidence="2" key="1">
    <citation type="journal article" date="2020" name="Fungal Divers.">
        <title>Resolving the Mortierellaceae phylogeny through synthesis of multi-gene phylogenetics and phylogenomics.</title>
        <authorList>
            <person name="Vandepol N."/>
            <person name="Liber J."/>
            <person name="Desiro A."/>
            <person name="Na H."/>
            <person name="Kennedy M."/>
            <person name="Barry K."/>
            <person name="Grigoriev I.V."/>
            <person name="Miller A.N."/>
            <person name="O'Donnell K."/>
            <person name="Stajich J.E."/>
            <person name="Bonito G."/>
        </authorList>
    </citation>
    <scope>NUCLEOTIDE SEQUENCE</scope>
    <source>
        <strain evidence="2">NVP1</strain>
    </source>
</reference>
<dbReference type="PANTHER" id="PTHR32251:SF23">
    <property type="entry name" value="3-OXO-5-ALPHA-STEROID 4-DEHYDROGENASE (DUF1295)"/>
    <property type="match status" value="1"/>
</dbReference>
<accession>A0A9P5VQ46</accession>
<proteinExistence type="predicted"/>
<keyword evidence="3" id="KW-1185">Reference proteome</keyword>
<feature type="transmembrane region" description="Helical" evidence="1">
    <location>
        <begin position="259"/>
        <end position="278"/>
    </location>
</feature>
<dbReference type="PROSITE" id="PS50244">
    <property type="entry name" value="S5A_REDUCTASE"/>
    <property type="match status" value="1"/>
</dbReference>
<dbReference type="InterPro" id="IPR010721">
    <property type="entry name" value="UstE-like"/>
</dbReference>
<feature type="transmembrane region" description="Helical" evidence="1">
    <location>
        <begin position="51"/>
        <end position="69"/>
    </location>
</feature>
<evidence type="ECO:0000313" key="3">
    <source>
        <dbReference type="Proteomes" id="UP000696485"/>
    </source>
</evidence>
<gene>
    <name evidence="2" type="ORF">BG006_008799</name>
</gene>
<dbReference type="AlphaFoldDB" id="A0A9P5VQ46"/>
<feature type="transmembrane region" description="Helical" evidence="1">
    <location>
        <begin position="153"/>
        <end position="177"/>
    </location>
</feature>
<name>A0A9P5VQ46_9FUNG</name>
<dbReference type="GO" id="GO:0016020">
    <property type="term" value="C:membrane"/>
    <property type="evidence" value="ECO:0007669"/>
    <property type="project" value="TreeGrafter"/>
</dbReference>
<feature type="transmembrane region" description="Helical" evidence="1">
    <location>
        <begin position="284"/>
        <end position="310"/>
    </location>
</feature>
<sequence>MDPTAKLTQLFSWESFGDLLTSFWENLRLPESDNSTIVFDLIVFHASADPLIFAIRAGLGVAFACWFQSMATGTHSWVDKIWSIVPVLYAIHFSVRDMLYWPTDTPFVYVPRVYIATTLIFVWGVRLTYNFARKGGYGFDSEDFRWPYLANRIPTGLWLLFNIFFICLFQNLLLVAMTAPVYTAWRATLATVTPLNWIDLLAVVGFLAGFVLETVADNQQWAFKQGKKKAIANKEVLTGDNKRGFLTQGLFKYSRHPNYFGELTMWWSVYLFSVAAGYPQHVPWINPSIVGAAVLTLLFQGSTTLTEYLVSKTYPAYKLYKKTTSRLIPLPAGTPLDEVEKKAL</sequence>